<dbReference type="OrthoDB" id="2174819at2"/>
<gene>
    <name evidence="2" type="ORF">A5889_001439</name>
    <name evidence="3" type="ORF">A5889_001638</name>
</gene>
<reference evidence="3" key="3">
    <citation type="submission" date="2024-03" db="EMBL/GenBank/DDBJ databases">
        <title>The Genome Sequence of Enterococcus sp. DIV0238c.</title>
        <authorList>
            <consortium name="The Broad Institute Genomics Platform"/>
            <consortium name="The Broad Institute Microbial Omics Core"/>
            <consortium name="The Broad Institute Genomic Center for Infectious Diseases"/>
            <person name="Earl A."/>
            <person name="Manson A."/>
            <person name="Gilmore M."/>
            <person name="Schwartman J."/>
            <person name="Shea T."/>
            <person name="Abouelleil A."/>
            <person name="Cao P."/>
            <person name="Chapman S."/>
            <person name="Cusick C."/>
            <person name="Young S."/>
            <person name="Neafsey D."/>
            <person name="Nusbaum C."/>
            <person name="Birren B."/>
        </authorList>
    </citation>
    <scope>NUCLEOTIDE SEQUENCE</scope>
    <source>
        <strain evidence="3">9D6_DIV0238</strain>
    </source>
</reference>
<feature type="chain" id="PRO_5012397091" evidence="1">
    <location>
        <begin position="28"/>
        <end position="434"/>
    </location>
</feature>
<sequence length="434" mass="47009">MISYKKILGGSLVALGLGLFAGQSADAASILTESTDLKGYAATITTQNDGTNVLTTKKGEYVLNENAKIYSSSSIIITLNNTKPVNVNSINAKHTLELRGNGEMNVDTTDDVAINVGTHFRAFKTTKYGKGKVTASASKIGLKVENEIQMEGGSVEASGSEYGVYSNNDIKPYYDAVLKGVSSNGTGIYAYRDIYAWKGATVIGEGKVAGARSIIAHIQAEDAGSSITGISHDINSSLSALHADKQMLRAYNGAVVREEYKEANLIITDDVPLNLTSNYKTVARNMKNMANYNWSSDPESVYFANGGLLGDIDKSFENATVKATRTNPSVCVEKNEVSQLKKNGTHEVIFSGATSQYIVPVIARHYVYDDNTKDYVLYQEVVHPTEVGSLVKVDDLKIDFPGAESDYMGADRTDFVAYKDGTPLVINYKYIVEF</sequence>
<organism evidence="2">
    <name type="scientific">Candidatus Enterococcus dunnyi</name>
    <dbReference type="NCBI Taxonomy" id="1834192"/>
    <lineage>
        <taxon>Bacteria</taxon>
        <taxon>Bacillati</taxon>
        <taxon>Bacillota</taxon>
        <taxon>Bacilli</taxon>
        <taxon>Lactobacillales</taxon>
        <taxon>Enterococcaceae</taxon>
        <taxon>Enterococcus</taxon>
    </lineage>
</organism>
<keyword evidence="1" id="KW-0732">Signal</keyword>
<evidence type="ECO:0000313" key="2">
    <source>
        <dbReference type="EMBL" id="OUZ32730.1"/>
    </source>
</evidence>
<dbReference type="EMBL" id="CP147246">
    <property type="protein sequence ID" value="WYJ94136.1"/>
    <property type="molecule type" value="Genomic_DNA"/>
</dbReference>
<evidence type="ECO:0000256" key="1">
    <source>
        <dbReference type="SAM" id="SignalP"/>
    </source>
</evidence>
<dbReference type="Proteomes" id="UP000196151">
    <property type="component" value="Chromosome"/>
</dbReference>
<reference evidence="3" key="2">
    <citation type="submission" date="2017-05" db="EMBL/GenBank/DDBJ databases">
        <authorList>
            <consortium name="The Broad Institute Genomics Platform"/>
            <consortium name="The Broad Institute Genomic Center for Infectious Diseases"/>
            <person name="Earl A."/>
            <person name="Manson A."/>
            <person name="Schwartman J."/>
            <person name="Gilmore M."/>
            <person name="Abouelleil A."/>
            <person name="Cao P."/>
            <person name="Chapman S."/>
            <person name="Cusick C."/>
            <person name="Shea T."/>
            <person name="Young S."/>
            <person name="Neafsey D."/>
            <person name="Nusbaum C."/>
            <person name="Birren B."/>
        </authorList>
    </citation>
    <scope>NUCLEOTIDE SEQUENCE</scope>
    <source>
        <strain evidence="3">9D6_DIV0238</strain>
    </source>
</reference>
<dbReference type="EMBL" id="NIBQ01000002">
    <property type="protein sequence ID" value="OUZ32730.1"/>
    <property type="molecule type" value="Genomic_DNA"/>
</dbReference>
<evidence type="ECO:0000313" key="3">
    <source>
        <dbReference type="EMBL" id="WYJ94136.1"/>
    </source>
</evidence>
<dbReference type="RefSeq" id="WP_087640578.1">
    <property type="nucleotide sequence ID" value="NZ_CP147246.1"/>
</dbReference>
<evidence type="ECO:0000313" key="4">
    <source>
        <dbReference type="Proteomes" id="UP000196151"/>
    </source>
</evidence>
<accession>A0A200J7U4</accession>
<proteinExistence type="predicted"/>
<name>A0A200J7U4_9ENTE</name>
<keyword evidence="4" id="KW-1185">Reference proteome</keyword>
<dbReference type="AlphaFoldDB" id="A0A200J7U4"/>
<reference evidence="2" key="1">
    <citation type="submission" date="2017-05" db="EMBL/GenBank/DDBJ databases">
        <title>The Genome Sequence of Enterococcus sp. 9D6_DIV0238.</title>
        <authorList>
            <consortium name="The Broad Institute Genomics Platform"/>
            <consortium name="The Broad Institute Genomic Center for Infectious Diseases"/>
            <person name="Earl A."/>
            <person name="Manson A."/>
            <person name="Schwartman J."/>
            <person name="Gilmore M."/>
            <person name="Abouelleil A."/>
            <person name="Cao P."/>
            <person name="Chapman S."/>
            <person name="Cusick C."/>
            <person name="Shea T."/>
            <person name="Young S."/>
            <person name="Neafsey D."/>
            <person name="Nusbaum C."/>
            <person name="Birren B."/>
        </authorList>
    </citation>
    <scope>NUCLEOTIDE SEQUENCE [LARGE SCALE GENOMIC DNA]</scope>
    <source>
        <strain evidence="2">9D6_DIV0238</strain>
    </source>
</reference>
<feature type="signal peptide" evidence="1">
    <location>
        <begin position="1"/>
        <end position="27"/>
    </location>
</feature>
<protein>
    <submittedName>
        <fullName evidence="2">Uncharacterized protein</fullName>
    </submittedName>
</protein>